<keyword evidence="4" id="KW-1185">Reference proteome</keyword>
<evidence type="ECO:0000313" key="3">
    <source>
        <dbReference type="EMBL" id="EAX88561.1"/>
    </source>
</evidence>
<dbReference type="InParanoid" id="A2G2Q3"/>
<gene>
    <name evidence="3" type="ORF">TVAG_409130</name>
</gene>
<dbReference type="RefSeq" id="XP_001301491.1">
    <property type="nucleotide sequence ID" value="XM_001301490.1"/>
</dbReference>
<dbReference type="KEGG" id="tva:4746224"/>
<feature type="chain" id="PRO_5012158028" evidence="2">
    <location>
        <begin position="16"/>
        <end position="542"/>
    </location>
</feature>
<evidence type="ECO:0000313" key="4">
    <source>
        <dbReference type="Proteomes" id="UP000001542"/>
    </source>
</evidence>
<keyword evidence="1" id="KW-0472">Membrane</keyword>
<dbReference type="EMBL" id="DS114295">
    <property type="protein sequence ID" value="EAX88561.1"/>
    <property type="molecule type" value="Genomic_DNA"/>
</dbReference>
<keyword evidence="2" id="KW-0732">Signal</keyword>
<proteinExistence type="predicted"/>
<protein>
    <submittedName>
        <fullName evidence="3">Uncharacterized protein</fullName>
    </submittedName>
</protein>
<keyword evidence="1" id="KW-0812">Transmembrane</keyword>
<feature type="signal peptide" evidence="2">
    <location>
        <begin position="1"/>
        <end position="15"/>
    </location>
</feature>
<reference evidence="3" key="2">
    <citation type="journal article" date="2007" name="Science">
        <title>Draft genome sequence of the sexually transmitted pathogen Trichomonas vaginalis.</title>
        <authorList>
            <person name="Carlton J.M."/>
            <person name="Hirt R.P."/>
            <person name="Silva J.C."/>
            <person name="Delcher A.L."/>
            <person name="Schatz M."/>
            <person name="Zhao Q."/>
            <person name="Wortman J.R."/>
            <person name="Bidwell S.L."/>
            <person name="Alsmark U.C.M."/>
            <person name="Besteiro S."/>
            <person name="Sicheritz-Ponten T."/>
            <person name="Noel C.J."/>
            <person name="Dacks J.B."/>
            <person name="Foster P.G."/>
            <person name="Simillion C."/>
            <person name="Van de Peer Y."/>
            <person name="Miranda-Saavedra D."/>
            <person name="Barton G.J."/>
            <person name="Westrop G.D."/>
            <person name="Mueller S."/>
            <person name="Dessi D."/>
            <person name="Fiori P.L."/>
            <person name="Ren Q."/>
            <person name="Paulsen I."/>
            <person name="Zhang H."/>
            <person name="Bastida-Corcuera F.D."/>
            <person name="Simoes-Barbosa A."/>
            <person name="Brown M.T."/>
            <person name="Hayes R.D."/>
            <person name="Mukherjee M."/>
            <person name="Okumura C.Y."/>
            <person name="Schneider R."/>
            <person name="Smith A.J."/>
            <person name="Vanacova S."/>
            <person name="Villalvazo M."/>
            <person name="Haas B.J."/>
            <person name="Pertea M."/>
            <person name="Feldblyum T.V."/>
            <person name="Utterback T.R."/>
            <person name="Shu C.L."/>
            <person name="Osoegawa K."/>
            <person name="de Jong P.J."/>
            <person name="Hrdy I."/>
            <person name="Horvathova L."/>
            <person name="Zubacova Z."/>
            <person name="Dolezal P."/>
            <person name="Malik S.B."/>
            <person name="Logsdon J.M. Jr."/>
            <person name="Henze K."/>
            <person name="Gupta A."/>
            <person name="Wang C.C."/>
            <person name="Dunne R.L."/>
            <person name="Upcroft J.A."/>
            <person name="Upcroft P."/>
            <person name="White O."/>
            <person name="Salzberg S.L."/>
            <person name="Tang P."/>
            <person name="Chiu C.-H."/>
            <person name="Lee Y.-S."/>
            <person name="Embley T.M."/>
            <person name="Coombs G.H."/>
            <person name="Mottram J.C."/>
            <person name="Tachezy J."/>
            <person name="Fraser-Liggett C.M."/>
            <person name="Johnson P.J."/>
        </authorList>
    </citation>
    <scope>NUCLEOTIDE SEQUENCE [LARGE SCALE GENOMIC DNA]</scope>
    <source>
        <strain evidence="3">G3</strain>
    </source>
</reference>
<feature type="transmembrane region" description="Helical" evidence="1">
    <location>
        <begin position="502"/>
        <end position="525"/>
    </location>
</feature>
<name>A2G2Q3_TRIV3</name>
<dbReference type="SMR" id="A2G2Q3"/>
<dbReference type="VEuPathDB" id="TrichDB:TVAG_409130"/>
<evidence type="ECO:0000256" key="1">
    <source>
        <dbReference type="SAM" id="Phobius"/>
    </source>
</evidence>
<organism evidence="3 4">
    <name type="scientific">Trichomonas vaginalis (strain ATCC PRA-98 / G3)</name>
    <dbReference type="NCBI Taxonomy" id="412133"/>
    <lineage>
        <taxon>Eukaryota</taxon>
        <taxon>Metamonada</taxon>
        <taxon>Parabasalia</taxon>
        <taxon>Trichomonadida</taxon>
        <taxon>Trichomonadidae</taxon>
        <taxon>Trichomonas</taxon>
    </lineage>
</organism>
<dbReference type="Proteomes" id="UP000001542">
    <property type="component" value="Unassembled WGS sequence"/>
</dbReference>
<reference evidence="3" key="1">
    <citation type="submission" date="2006-10" db="EMBL/GenBank/DDBJ databases">
        <authorList>
            <person name="Amadeo P."/>
            <person name="Zhao Q."/>
            <person name="Wortman J."/>
            <person name="Fraser-Liggett C."/>
            <person name="Carlton J."/>
        </authorList>
    </citation>
    <scope>NUCLEOTIDE SEQUENCE</scope>
    <source>
        <strain evidence="3">G3</strain>
    </source>
</reference>
<evidence type="ECO:0000256" key="2">
    <source>
        <dbReference type="SAM" id="SignalP"/>
    </source>
</evidence>
<dbReference type="VEuPathDB" id="TrichDB:TVAGG3_1077740"/>
<dbReference type="AlphaFoldDB" id="A2G2Q3"/>
<sequence>MFLFGLLAIINDAFPECTITNNEGTRNYVFQSIKIPAGECMTTTYNAMLGTYGNESKYKVSYKTATIENDELKYSNEIQYEFQNPIFLNKDGSSMIYYKIQAVNPQEELVLYFSSINPTSRDEYTNQDSFIINSYSGSVTIVSDKDKEVNLAFILKHQEQSVTIDSNVSISVQYGDINWGSSSHTLTSSNPQNFRMKFSQPTKSKISYSTPSWNSIFDENQLPFYAGIVPLINGPIAYHIAKNAIFERDQALQDQEDASYYSECKYSYTRKDNTVKTFNLKSGECLRTSTPVILSGNKDYYADGVIIKSDGREAGSFKSQSPLFLSVKDEEHNVYSKITCYEAKECSVQVSKIMPTTDQTTSFVTTTNKDPISEPVTKLMSKGHSFVSLKPLIIKIESQNGVYLSRKNTLKYELIKPEKTILTQGSDAFVLHRDMLDSEYKITIIEGKASSADEVFYFPEYSGEVPLKSGAVDVSGVKTVKPQGGNEDEENSRKPSGPGAMMALYIVIALIVIGAIVGVVVFFVIKKKKKDSENTQETAAEP</sequence>
<keyword evidence="1" id="KW-1133">Transmembrane helix</keyword>
<accession>A2G2Q3</accession>